<evidence type="ECO:0000313" key="4">
    <source>
        <dbReference type="EMBL" id="QOD60465.1"/>
    </source>
</evidence>
<dbReference type="SUPFAM" id="SSF56935">
    <property type="entry name" value="Porins"/>
    <property type="match status" value="1"/>
</dbReference>
<dbReference type="RefSeq" id="WP_088354482.1">
    <property type="nucleotide sequence ID" value="NZ_CP061813.1"/>
</dbReference>
<dbReference type="OrthoDB" id="1264254at2"/>
<comment type="subcellular location">
    <subcellularLocation>
        <location evidence="1">Cell outer membrane</location>
    </subcellularLocation>
</comment>
<name>A0A7L8AEN8_9FLAO</name>
<accession>A0A7L8AEN8</accession>
<organism evidence="4 5">
    <name type="scientific">Polaribacter haliotis</name>
    <dbReference type="NCBI Taxonomy" id="1888915"/>
    <lineage>
        <taxon>Bacteria</taxon>
        <taxon>Pseudomonadati</taxon>
        <taxon>Bacteroidota</taxon>
        <taxon>Flavobacteriia</taxon>
        <taxon>Flavobacteriales</taxon>
        <taxon>Flavobacteriaceae</taxon>
    </lineage>
</organism>
<evidence type="ECO:0000256" key="2">
    <source>
        <dbReference type="ARBA" id="ARBA00023136"/>
    </source>
</evidence>
<dbReference type="InterPro" id="IPR036942">
    <property type="entry name" value="Beta-barrel_TonB_sf"/>
</dbReference>
<keyword evidence="4" id="KW-0675">Receptor</keyword>
<protein>
    <submittedName>
        <fullName evidence="4">TonB-dependent receptor</fullName>
    </submittedName>
</protein>
<proteinExistence type="predicted"/>
<keyword evidence="2" id="KW-0472">Membrane</keyword>
<evidence type="ECO:0000313" key="5">
    <source>
        <dbReference type="Proteomes" id="UP000516764"/>
    </source>
</evidence>
<dbReference type="Gene3D" id="2.40.170.20">
    <property type="entry name" value="TonB-dependent receptor, beta-barrel domain"/>
    <property type="match status" value="1"/>
</dbReference>
<sequence length="585" mass="66990">MKKGFLTLLILFGFWTTNGQEQKKDTVKTEVVNVVTKFNPEIADGKKINKNPKIKLLGKSKKKKLDYSIYSAPVASTFIPKTGAIKGISIGVKERIYNNYLAAGYGNYGSPYMEAFLYKNTRFSSEYGLSAKYAASQENVRNSKLNSNFSNFNGSVFYKQVDRYFDWKVSLNAELNEYNWYGLPDLVFDTPVLNTIEEEQKYNYFKVAGDFKFHDSYIDFGKVSFSYFTDSFESKEILANFDAKLNLPLRFISNNLNDISVETGVEYLSGSFERNYENTSNINYTTLTVKLFPEYKINYAGFAIKAGLKIYGSIDTENESNNVFLFPNVFAQRAILKEYVSMYGGISGNLHTNTYKQFTEENQYVSPTLFITQTAQTSNLFVGLQGKITNDISYNLKASSIKEEDKPLFLRNNTKSDGTNASVNGQTLDGYEYGNSFSIYYDDVETTSFFAEIEYNFSRKLTFSTQVQLDNYTMTNAIEKWNLPFLQASFLGKYKEEKWFATTNIFYVSERKDALYNAQFPSSLKGIETINSFIDVNLNGGYHFNDKFSAFIRANNILNTQYQRFANFDTQGFQILGGITYKFDF</sequence>
<dbReference type="AlphaFoldDB" id="A0A7L8AEN8"/>
<evidence type="ECO:0000256" key="3">
    <source>
        <dbReference type="ARBA" id="ARBA00023237"/>
    </source>
</evidence>
<dbReference type="GO" id="GO:0009279">
    <property type="term" value="C:cell outer membrane"/>
    <property type="evidence" value="ECO:0007669"/>
    <property type="project" value="UniProtKB-SubCell"/>
</dbReference>
<reference evidence="4 5" key="1">
    <citation type="journal article" date="2016" name="Int. J. Syst. Evol. Microbiol.">
        <title>Polaribacter haliotis sp. nov., isolated from the gut of abalone Haliotis discus hannai.</title>
        <authorList>
            <person name="Kim Y.O."/>
            <person name="Park I.S."/>
            <person name="Park S."/>
            <person name="Nam B.H."/>
            <person name="Park J.M."/>
            <person name="Kim D.G."/>
            <person name="Yoon J.H."/>
        </authorList>
    </citation>
    <scope>NUCLEOTIDE SEQUENCE [LARGE SCALE GENOMIC DNA]</scope>
    <source>
        <strain evidence="4 5">KCTC 52418</strain>
    </source>
</reference>
<dbReference type="Proteomes" id="UP000516764">
    <property type="component" value="Chromosome"/>
</dbReference>
<keyword evidence="5" id="KW-1185">Reference proteome</keyword>
<dbReference type="EMBL" id="CP061813">
    <property type="protein sequence ID" value="QOD60465.1"/>
    <property type="molecule type" value="Genomic_DNA"/>
</dbReference>
<dbReference type="KEGG" id="phal:H9I45_14130"/>
<keyword evidence="3" id="KW-0998">Cell outer membrane</keyword>
<evidence type="ECO:0000256" key="1">
    <source>
        <dbReference type="ARBA" id="ARBA00004442"/>
    </source>
</evidence>
<gene>
    <name evidence="4" type="ORF">H9I45_14130</name>
</gene>